<evidence type="ECO:0000259" key="3">
    <source>
        <dbReference type="Pfam" id="PF21428"/>
    </source>
</evidence>
<evidence type="ECO:0000259" key="4">
    <source>
        <dbReference type="Pfam" id="PF21456"/>
    </source>
</evidence>
<dbReference type="EMBL" id="KX078569">
    <property type="protein sequence ID" value="ANM46396.1"/>
    <property type="molecule type" value="Genomic_DNA"/>
</dbReference>
<name>A0A192YC17_9CAUD</name>
<protein>
    <submittedName>
        <fullName evidence="5">Baseplate wedge subunit</fullName>
    </submittedName>
</protein>
<feature type="domain" description="Baseplate wedge protein gp7" evidence="2">
    <location>
        <begin position="762"/>
        <end position="855"/>
    </location>
</feature>
<sequence>MKAPKVTSLRIIKLSANHTHIAWDSVGSNFFYFIEMAETNRAGVEIPPNLYQWIDLGYTYENDMFIDVGITPDTQYIIRVSTTARGFEQSDWVYTEKFLTFKTNAYTFEHMRELTLSETFINEKFVNNNSSYIDFNTDQLMASLMTEDFQYTNKYNDISQISDKIVKDKQFHEIQGGPEGISKICTDAERVMLAEMDGVLYVFERFQNLVKVSNDKGQTWKTYKGLDDRVGNPVSKTCIYQSSSTTYVLGYDRIFYGRRSNDVRWSDDQYRFSDISLTFAKIGDLLHLGFEVELFGTYASLPGNITRYAEAMACSDDFLWVGAKNNIRFIDLNNAAVDQDPTSPYYGKKIFDDKNIKLTDNDKVVIKKMDVINGQLLVLVTGEVKEQFQDPTNVDNVIDSKDKGIYLLKGDEFVRVYGNNDEELRTIEHAYTNMSTNGKEAFISYGNYKFNEIVKAEIDNPSVNSAVQFLNTPGGVHDKHFHMGSIRAKAEDLETWKRGYMEYYAEPWFTWLKRTGTRCWLNNEYKPVMIYPEKTYTHIIDLIGPTGEDRVNKEIWEKGVGTFYCKNIFFEGFKQYAGGVTIHKNTGEIVGHFEFHYRVRDEASVIWLPKLVMLKAELQNQEHPKDWTPVNENKERDPDLRPLLDKMIPDSYLLDDTNFEKFGEYYLQYISDGHGTFYNKLLNLIKNKYPREEHAYEYLWGEINKRNIYLDKEKRDKVVRFFESRRSDFYGTKGTEASYKFLFKLLYNEEVEIDIESKAGLEYDIVVTSNNISEDIVGRRIMTPTGYCNVTYIEREYENGKLQWRVTIHNMIGQFLVGQTIKGDKHEFEGVIKVGIKGKEVFSNEDDFINRGRSYYVMKISSKLPTSRYSSDVIRFVHPVGFGFIGITLLTMFINSGLSLKHNETIIEKMLGYKFDSGYPLQWTDRIAVLDSAGNQSFNGTTGEALYALHPRAGEDFEIPSDYDSSEGYIPPVDGDTSYNNYQEYFDKVPPSERRKKHSPLFDQSAVKFSNYRELTSLLIGSNTELNKLKDNIGNPRDPNKPTQEKI</sequence>
<dbReference type="GeneID" id="29059223"/>
<dbReference type="Pfam" id="PF21427">
    <property type="entry name" value="Gp7_5th"/>
    <property type="match status" value="1"/>
</dbReference>
<dbReference type="InterPro" id="IPR048812">
    <property type="entry name" value="Gp7_dom_VI"/>
</dbReference>
<feature type="domain" description="Baseplate wedge protein gp7" evidence="4">
    <location>
        <begin position="914"/>
        <end position="1016"/>
    </location>
</feature>
<feature type="compositionally biased region" description="Basic and acidic residues" evidence="1">
    <location>
        <begin position="1038"/>
        <end position="1047"/>
    </location>
</feature>
<dbReference type="InterPro" id="IPR048810">
    <property type="entry name" value="Gp7_helical"/>
</dbReference>
<dbReference type="OrthoDB" id="54at10239"/>
<accession>A0A192YC17</accession>
<keyword evidence="6" id="KW-1185">Reference proteome</keyword>
<evidence type="ECO:0000259" key="2">
    <source>
        <dbReference type="Pfam" id="PF21427"/>
    </source>
</evidence>
<reference evidence="5 6" key="1">
    <citation type="submission" date="2016-04" db="EMBL/GenBank/DDBJ databases">
        <title>Comparative genomics of Morganella phages MP1 and MP2 define new clades among the T4 and T7-like Viruses.</title>
        <authorList>
            <person name="Pinto G."/>
            <person name="Oliveira A."/>
            <person name="Malgorzata L."/>
            <person name="Kropinski A."/>
            <person name="Azeredo J."/>
        </authorList>
    </citation>
    <scope>NUCLEOTIDE SEQUENCE [LARGE SCALE GENOMIC DNA]</scope>
</reference>
<evidence type="ECO:0000313" key="5">
    <source>
        <dbReference type="EMBL" id="ANM46396.1"/>
    </source>
</evidence>
<feature type="region of interest" description="Disordered" evidence="1">
    <location>
        <begin position="1028"/>
        <end position="1047"/>
    </location>
</feature>
<gene>
    <name evidence="5" type="ORF">MP1_gp0148</name>
</gene>
<dbReference type="InterPro" id="IPR048811">
    <property type="entry name" value="Gp7_dom_V"/>
</dbReference>
<organism evidence="5 6">
    <name type="scientific">Morganella phage vB_MmoM_MP1</name>
    <dbReference type="NCBI Taxonomy" id="1852628"/>
    <lineage>
        <taxon>Viruses</taxon>
        <taxon>Duplodnaviria</taxon>
        <taxon>Heunggongvirae</taxon>
        <taxon>Uroviricota</taxon>
        <taxon>Caudoviricetes</taxon>
        <taxon>Pantevenvirales</taxon>
        <taxon>Straboviridae</taxon>
        <taxon>Gualtarvirus</taxon>
        <taxon>Gualtarvirus mp1</taxon>
    </lineage>
</organism>
<feature type="domain" description="Baseplate wedge protein gp7 helical" evidence="3">
    <location>
        <begin position="638"/>
        <end position="684"/>
    </location>
</feature>
<dbReference type="Proteomes" id="UP000203816">
    <property type="component" value="Segment"/>
</dbReference>
<evidence type="ECO:0000256" key="1">
    <source>
        <dbReference type="SAM" id="MobiDB-lite"/>
    </source>
</evidence>
<dbReference type="Pfam" id="PF21456">
    <property type="entry name" value="Gp7_6th"/>
    <property type="match status" value="1"/>
</dbReference>
<dbReference type="Pfam" id="PF21428">
    <property type="entry name" value="Gp7_helical"/>
    <property type="match status" value="1"/>
</dbReference>
<evidence type="ECO:0000313" key="6">
    <source>
        <dbReference type="Proteomes" id="UP000203816"/>
    </source>
</evidence>
<dbReference type="RefSeq" id="YP_009280006.1">
    <property type="nucleotide sequence ID" value="NC_031020.1"/>
</dbReference>
<proteinExistence type="predicted"/>
<dbReference type="KEGG" id="vg:29059223"/>